<evidence type="ECO:0000259" key="9">
    <source>
        <dbReference type="Pfam" id="PF01551"/>
    </source>
</evidence>
<feature type="compositionally biased region" description="Basic and acidic residues" evidence="8">
    <location>
        <begin position="63"/>
        <end position="75"/>
    </location>
</feature>
<name>A0A1I5JHJ7_9HYPH</name>
<dbReference type="SUPFAM" id="SSF51261">
    <property type="entry name" value="Duplicated hybrid motif"/>
    <property type="match status" value="1"/>
</dbReference>
<evidence type="ECO:0000256" key="5">
    <source>
        <dbReference type="ARBA" id="ARBA00022833"/>
    </source>
</evidence>
<evidence type="ECO:0000313" key="11">
    <source>
        <dbReference type="Proteomes" id="UP000199236"/>
    </source>
</evidence>
<keyword evidence="2" id="KW-0645">Protease</keyword>
<sequence length="489" mass="53433">MRDKKASRPTLRTKSCTRSFLGLAFAVVTLLPLISQTGLAQDAQPLPTPAPNSATSIPDTEEKEPPQKTEAEQQAERALQARLKARKDQEEALASLESSIALSQKRQEELSAEIDQLKSDRETIQGDMIATGERISNLESSISQREDRLRVLFEDQTQLKVSLAEERDSLSEILAALQRIGRNPPPALVIRPNEALDAVRSAILLSTLVPEIRVEANALATQLAELIRLHKDIEEEKDALQSSLASLQEENERLALLIEKKKTQEATTAQAAEQEQQKTSELAARARTLEQLINGMEQEIEAARIAVKEAQEAEKRAIEQEIETKKQKIAALKDAARLSPAIPFVKMKGLMHLPANGAILKAYGNDDGFGGQTKGMSVATRIGAQVSSPADGWIVYAGPFRSFGKLLIINAGGGYHIVLSGMDEVYPEVGSFVLANEPVGKMQQTRLASSDLLDASASRPVLYIELRKDGVAIDPSPWWTADLKEKADG</sequence>
<evidence type="ECO:0000256" key="2">
    <source>
        <dbReference type="ARBA" id="ARBA00022670"/>
    </source>
</evidence>
<keyword evidence="11" id="KW-1185">Reference proteome</keyword>
<organism evidence="10 11">
    <name type="scientific">Cohaesibacter marisflavi</name>
    <dbReference type="NCBI Taxonomy" id="655353"/>
    <lineage>
        <taxon>Bacteria</taxon>
        <taxon>Pseudomonadati</taxon>
        <taxon>Pseudomonadota</taxon>
        <taxon>Alphaproteobacteria</taxon>
        <taxon>Hyphomicrobiales</taxon>
        <taxon>Cohaesibacteraceae</taxon>
    </lineage>
</organism>
<dbReference type="Pfam" id="PF01551">
    <property type="entry name" value="Peptidase_M23"/>
    <property type="match status" value="1"/>
</dbReference>
<dbReference type="PANTHER" id="PTHR21666:SF288">
    <property type="entry name" value="CELL DIVISION PROTEIN YTFB"/>
    <property type="match status" value="1"/>
</dbReference>
<dbReference type="InterPro" id="IPR050570">
    <property type="entry name" value="Cell_wall_metabolism_enzyme"/>
</dbReference>
<accession>A0A1I5JHJ7</accession>
<gene>
    <name evidence="10" type="ORF">SAMN04488056_111167</name>
</gene>
<keyword evidence="5" id="KW-0862">Zinc</keyword>
<evidence type="ECO:0000256" key="6">
    <source>
        <dbReference type="ARBA" id="ARBA00023049"/>
    </source>
</evidence>
<evidence type="ECO:0000256" key="3">
    <source>
        <dbReference type="ARBA" id="ARBA00022723"/>
    </source>
</evidence>
<evidence type="ECO:0000256" key="1">
    <source>
        <dbReference type="ARBA" id="ARBA00001947"/>
    </source>
</evidence>
<keyword evidence="7" id="KW-0175">Coiled coil</keyword>
<evidence type="ECO:0000256" key="7">
    <source>
        <dbReference type="SAM" id="Coils"/>
    </source>
</evidence>
<dbReference type="Gene3D" id="2.70.70.10">
    <property type="entry name" value="Glucose Permease (Domain IIA)"/>
    <property type="match status" value="1"/>
</dbReference>
<feature type="domain" description="M23ase beta-sheet core" evidence="9">
    <location>
        <begin position="373"/>
        <end position="475"/>
    </location>
</feature>
<evidence type="ECO:0000313" key="10">
    <source>
        <dbReference type="EMBL" id="SFO72287.1"/>
    </source>
</evidence>
<keyword evidence="3" id="KW-0479">Metal-binding</keyword>
<dbReference type="InterPro" id="IPR011055">
    <property type="entry name" value="Dup_hybrid_motif"/>
</dbReference>
<dbReference type="GO" id="GO:0046872">
    <property type="term" value="F:metal ion binding"/>
    <property type="evidence" value="ECO:0007669"/>
    <property type="project" value="UniProtKB-KW"/>
</dbReference>
<dbReference type="Proteomes" id="UP000199236">
    <property type="component" value="Unassembled WGS sequence"/>
</dbReference>
<dbReference type="EMBL" id="FOVR01000011">
    <property type="protein sequence ID" value="SFO72287.1"/>
    <property type="molecule type" value="Genomic_DNA"/>
</dbReference>
<dbReference type="PANTHER" id="PTHR21666">
    <property type="entry name" value="PEPTIDASE-RELATED"/>
    <property type="match status" value="1"/>
</dbReference>
<dbReference type="AlphaFoldDB" id="A0A1I5JHJ7"/>
<evidence type="ECO:0000256" key="4">
    <source>
        <dbReference type="ARBA" id="ARBA00022801"/>
    </source>
</evidence>
<dbReference type="OrthoDB" id="9809144at2"/>
<proteinExistence type="predicted"/>
<reference evidence="10 11" key="1">
    <citation type="submission" date="2016-10" db="EMBL/GenBank/DDBJ databases">
        <authorList>
            <person name="de Groot N.N."/>
        </authorList>
    </citation>
    <scope>NUCLEOTIDE SEQUENCE [LARGE SCALE GENOMIC DNA]</scope>
    <source>
        <strain evidence="10 11">CGMCC 1.9157</strain>
    </source>
</reference>
<dbReference type="RefSeq" id="WP_139229312.1">
    <property type="nucleotide sequence ID" value="NZ_FOVR01000011.1"/>
</dbReference>
<dbReference type="GO" id="GO:0006508">
    <property type="term" value="P:proteolysis"/>
    <property type="evidence" value="ECO:0007669"/>
    <property type="project" value="UniProtKB-KW"/>
</dbReference>
<dbReference type="STRING" id="655353.SAMN04488056_111167"/>
<evidence type="ECO:0000256" key="8">
    <source>
        <dbReference type="SAM" id="MobiDB-lite"/>
    </source>
</evidence>
<feature type="region of interest" description="Disordered" evidence="8">
    <location>
        <begin position="42"/>
        <end position="76"/>
    </location>
</feature>
<comment type="cofactor">
    <cofactor evidence="1">
        <name>Zn(2+)</name>
        <dbReference type="ChEBI" id="CHEBI:29105"/>
    </cofactor>
</comment>
<dbReference type="InterPro" id="IPR016047">
    <property type="entry name" value="M23ase_b-sheet_dom"/>
</dbReference>
<feature type="coiled-coil region" evidence="7">
    <location>
        <begin position="216"/>
        <end position="335"/>
    </location>
</feature>
<dbReference type="GO" id="GO:0004222">
    <property type="term" value="F:metalloendopeptidase activity"/>
    <property type="evidence" value="ECO:0007669"/>
    <property type="project" value="TreeGrafter"/>
</dbReference>
<protein>
    <submittedName>
        <fullName evidence="10">Septal ring factor EnvC, activator of murein hydrolases AmiA and AmiB</fullName>
    </submittedName>
</protein>
<keyword evidence="6" id="KW-0482">Metalloprotease</keyword>
<keyword evidence="4 10" id="KW-0378">Hydrolase</keyword>